<gene>
    <name evidence="2" type="ORF">AWW66_02115</name>
</gene>
<comment type="caution">
    <text evidence="2">The sequence shown here is derived from an EMBL/GenBank/DDBJ whole genome shotgun (WGS) entry which is preliminary data.</text>
</comment>
<organism evidence="2 3">
    <name type="scientific">Micromonospora rosaria</name>
    <dbReference type="NCBI Taxonomy" id="47874"/>
    <lineage>
        <taxon>Bacteria</taxon>
        <taxon>Bacillati</taxon>
        <taxon>Actinomycetota</taxon>
        <taxon>Actinomycetes</taxon>
        <taxon>Micromonosporales</taxon>
        <taxon>Micromonosporaceae</taxon>
        <taxon>Micromonospora</taxon>
    </lineage>
</organism>
<feature type="transmembrane region" description="Helical" evidence="1">
    <location>
        <begin position="164"/>
        <end position="191"/>
    </location>
</feature>
<dbReference type="Proteomes" id="UP000070620">
    <property type="component" value="Unassembled WGS sequence"/>
</dbReference>
<keyword evidence="1" id="KW-0472">Membrane</keyword>
<accession>A0A136PYM3</accession>
<keyword evidence="1" id="KW-1133">Transmembrane helix</keyword>
<keyword evidence="3" id="KW-1185">Reference proteome</keyword>
<reference evidence="2 3" key="1">
    <citation type="submission" date="2016-01" db="EMBL/GenBank/DDBJ databases">
        <title>Whole genome sequence and analysis of Micromonospora rosaria DSM 803, which can produce antibacterial substance rosamicin.</title>
        <authorList>
            <person name="Yang H."/>
            <person name="He X."/>
            <person name="Zhu D."/>
        </authorList>
    </citation>
    <scope>NUCLEOTIDE SEQUENCE [LARGE SCALE GENOMIC DNA]</scope>
    <source>
        <strain evidence="2 3">DSM 803</strain>
    </source>
</reference>
<protein>
    <submittedName>
        <fullName evidence="2">Uncharacterized protein</fullName>
    </submittedName>
</protein>
<evidence type="ECO:0000313" key="2">
    <source>
        <dbReference type="EMBL" id="KXK63570.1"/>
    </source>
</evidence>
<dbReference type="AlphaFoldDB" id="A0A136PYM3"/>
<keyword evidence="1" id="KW-0812">Transmembrane</keyword>
<evidence type="ECO:0000313" key="3">
    <source>
        <dbReference type="Proteomes" id="UP000070620"/>
    </source>
</evidence>
<feature type="transmembrane region" description="Helical" evidence="1">
    <location>
        <begin position="197"/>
        <end position="216"/>
    </location>
</feature>
<proteinExistence type="predicted"/>
<dbReference type="EMBL" id="LRQV01000004">
    <property type="protein sequence ID" value="KXK63570.1"/>
    <property type="molecule type" value="Genomic_DNA"/>
</dbReference>
<name>A0A136PYM3_9ACTN</name>
<evidence type="ECO:0000256" key="1">
    <source>
        <dbReference type="SAM" id="Phobius"/>
    </source>
</evidence>
<sequence length="217" mass="23715">MLPVALTVGPDGVAVEGDTGVVTPIGEFSIGAQYSLPSRSKDEIYVLLRDQKKGKSGFDKVFRVRAVGDQLTVVVNGSSTIQVKDGQVLIDVTDGAVKKVQFKRVGQAAVKEGGDSYWSKVGAKWDKGWDSSLYKPFVFTRWAYDDSTIGKWCGLGFVWFLVRLALTIVLLFVDLALTSIFLVAQVAYLFWAGTGRNIVWGVATLAVIISGCRLMFY</sequence>